<keyword evidence="10" id="KW-0342">GTP-binding</keyword>
<dbReference type="GO" id="GO:0005525">
    <property type="term" value="F:GTP binding"/>
    <property type="evidence" value="ECO:0007669"/>
    <property type="project" value="UniProtKB-KW"/>
</dbReference>
<keyword evidence="16" id="KW-1185">Reference proteome</keyword>
<evidence type="ECO:0000313" key="15">
    <source>
        <dbReference type="EMBL" id="EDW92030.1"/>
    </source>
</evidence>
<evidence type="ECO:0000256" key="9">
    <source>
        <dbReference type="ARBA" id="ARBA00022842"/>
    </source>
</evidence>
<dbReference type="EMBL" id="CM000158">
    <property type="protein sequence ID" value="EDW92030.1"/>
    <property type="molecule type" value="Genomic_DNA"/>
</dbReference>
<evidence type="ECO:0000256" key="11">
    <source>
        <dbReference type="ARBA" id="ARBA00023211"/>
    </source>
</evidence>
<feature type="region of interest" description="Disordered" evidence="12">
    <location>
        <begin position="356"/>
        <end position="520"/>
    </location>
</feature>
<protein>
    <submittedName>
        <fullName evidence="15">Uncharacterized protein</fullName>
    </submittedName>
</protein>
<keyword evidence="8" id="KW-0067">ATP-binding</keyword>
<dbReference type="GO" id="GO:0140700">
    <property type="term" value="F:3',2'-cyclic GMP-AMP synthase activity"/>
    <property type="evidence" value="ECO:0007669"/>
    <property type="project" value="EnsemblMetazoa"/>
</dbReference>
<dbReference type="PANTHER" id="PTHR10656:SF42">
    <property type="entry name" value="CYCLIC GMP-AMP SYNTHASE-LIKE PROTEIN-RELATED"/>
    <property type="match status" value="1"/>
</dbReference>
<evidence type="ECO:0000256" key="3">
    <source>
        <dbReference type="ARBA" id="ARBA00008307"/>
    </source>
</evidence>
<organism evidence="15 16">
    <name type="scientific">Drosophila yakuba</name>
    <name type="common">Fruit fly</name>
    <dbReference type="NCBI Taxonomy" id="7245"/>
    <lineage>
        <taxon>Eukaryota</taxon>
        <taxon>Metazoa</taxon>
        <taxon>Ecdysozoa</taxon>
        <taxon>Arthropoda</taxon>
        <taxon>Hexapoda</taxon>
        <taxon>Insecta</taxon>
        <taxon>Pterygota</taxon>
        <taxon>Neoptera</taxon>
        <taxon>Endopterygota</taxon>
        <taxon>Diptera</taxon>
        <taxon>Brachycera</taxon>
        <taxon>Muscomorpha</taxon>
        <taxon>Ephydroidea</taxon>
        <taxon>Drosophilidae</taxon>
        <taxon>Drosophila</taxon>
        <taxon>Sophophora</taxon>
    </lineage>
</organism>
<dbReference type="HOGENOM" id="CLU_034978_0_0_1"/>
<evidence type="ECO:0000256" key="7">
    <source>
        <dbReference type="ARBA" id="ARBA00022741"/>
    </source>
</evidence>
<accession>B4P6V3</accession>
<dbReference type="Pfam" id="PF03281">
    <property type="entry name" value="Mab-21"/>
    <property type="match status" value="1"/>
</dbReference>
<dbReference type="GO" id="GO:0051607">
    <property type="term" value="P:defense response to virus"/>
    <property type="evidence" value="ECO:0007669"/>
    <property type="project" value="EnsemblMetazoa"/>
</dbReference>
<keyword evidence="11" id="KW-0464">Manganese</keyword>
<evidence type="ECO:0000256" key="6">
    <source>
        <dbReference type="ARBA" id="ARBA00022723"/>
    </source>
</evidence>
<feature type="compositionally biased region" description="Low complexity" evidence="12">
    <location>
        <begin position="457"/>
        <end position="468"/>
    </location>
</feature>
<evidence type="ECO:0000256" key="2">
    <source>
        <dbReference type="ARBA" id="ARBA00001946"/>
    </source>
</evidence>
<dbReference type="GO" id="GO:0061501">
    <property type="term" value="F:2',3'-cyclic GMP-AMP synthase activity"/>
    <property type="evidence" value="ECO:0007669"/>
    <property type="project" value="EnsemblMetazoa"/>
</dbReference>
<dbReference type="GO" id="GO:1902615">
    <property type="term" value="P:immune response involved in response to exogenous dsRNA"/>
    <property type="evidence" value="ECO:0007669"/>
    <property type="project" value="EnsemblMetazoa"/>
</dbReference>
<evidence type="ECO:0000256" key="1">
    <source>
        <dbReference type="ARBA" id="ARBA00001936"/>
    </source>
</evidence>
<dbReference type="GO" id="GO:0003725">
    <property type="term" value="F:double-stranded RNA binding"/>
    <property type="evidence" value="ECO:0007669"/>
    <property type="project" value="EnsemblMetazoa"/>
</dbReference>
<proteinExistence type="inferred from homology"/>
<keyword evidence="4" id="KW-0808">Transferase</keyword>
<dbReference type="eggNOG" id="ENOG502S61H">
    <property type="taxonomic scope" value="Eukaryota"/>
</dbReference>
<feature type="compositionally biased region" description="Low complexity" evidence="12">
    <location>
        <begin position="409"/>
        <end position="423"/>
    </location>
</feature>
<keyword evidence="5" id="KW-0548">Nucleotidyltransferase</keyword>
<dbReference type="InterPro" id="IPR046906">
    <property type="entry name" value="Mab-21_HhH/H2TH-like"/>
</dbReference>
<dbReference type="InterPro" id="IPR046903">
    <property type="entry name" value="Mab-21-like_nuc_Trfase"/>
</dbReference>
<dbReference type="Pfam" id="PF20266">
    <property type="entry name" value="Mab-21_C"/>
    <property type="match status" value="1"/>
</dbReference>
<dbReference type="GO" id="GO:0046872">
    <property type="term" value="F:metal ion binding"/>
    <property type="evidence" value="ECO:0007669"/>
    <property type="project" value="UniProtKB-KW"/>
</dbReference>
<dbReference type="SMART" id="SM01265">
    <property type="entry name" value="Mab-21"/>
    <property type="match status" value="1"/>
</dbReference>
<feature type="compositionally biased region" description="Polar residues" evidence="12">
    <location>
        <begin position="440"/>
        <end position="449"/>
    </location>
</feature>
<dbReference type="InterPro" id="IPR024810">
    <property type="entry name" value="MAB21L/cGLR"/>
</dbReference>
<keyword evidence="6" id="KW-0479">Metal-binding</keyword>
<dbReference type="PANTHER" id="PTHR10656">
    <property type="entry name" value="CELL FATE DETERMINING PROTEIN MAB21-RELATED"/>
    <property type="match status" value="1"/>
</dbReference>
<evidence type="ECO:0000259" key="13">
    <source>
        <dbReference type="Pfam" id="PF03281"/>
    </source>
</evidence>
<dbReference type="Gene3D" id="3.30.460.90">
    <property type="match status" value="1"/>
</dbReference>
<dbReference type="AlphaFoldDB" id="B4P6V3"/>
<name>B4P6V3_DROYA</name>
<comment type="cofactor">
    <cofactor evidence="1">
        <name>Mn(2+)</name>
        <dbReference type="ChEBI" id="CHEBI:29035"/>
    </cofactor>
</comment>
<gene>
    <name evidence="15" type="primary">Dyak\GE11736</name>
    <name evidence="15" type="synonym">dyak_GLEANR_12043</name>
    <name evidence="15" type="synonym">GE11736</name>
    <name evidence="15" type="ORF">Dyak_GE11736</name>
</gene>
<comment type="similarity">
    <text evidence="3">Belongs to the mab-21 family.</text>
</comment>
<evidence type="ECO:0000256" key="12">
    <source>
        <dbReference type="SAM" id="MobiDB-lite"/>
    </source>
</evidence>
<evidence type="ECO:0000259" key="14">
    <source>
        <dbReference type="Pfam" id="PF20266"/>
    </source>
</evidence>
<dbReference type="GO" id="GO:0005524">
    <property type="term" value="F:ATP binding"/>
    <property type="evidence" value="ECO:0007669"/>
    <property type="project" value="UniProtKB-KW"/>
</dbReference>
<dbReference type="OrthoDB" id="7249367at2759"/>
<dbReference type="GO" id="GO:0140896">
    <property type="term" value="P:cGAS/STING signaling pathway"/>
    <property type="evidence" value="ECO:0007669"/>
    <property type="project" value="EnsemblMetazoa"/>
</dbReference>
<reference evidence="15 16" key="1">
    <citation type="journal article" date="2007" name="Nature">
        <title>Evolution of genes and genomes on the Drosophila phylogeny.</title>
        <authorList>
            <consortium name="Drosophila 12 Genomes Consortium"/>
            <person name="Clark A.G."/>
            <person name="Eisen M.B."/>
            <person name="Smith D.R."/>
            <person name="Bergman C.M."/>
            <person name="Oliver B."/>
            <person name="Markow T.A."/>
            <person name="Kaufman T.C."/>
            <person name="Kellis M."/>
            <person name="Gelbart W."/>
            <person name="Iyer V.N."/>
            <person name="Pollard D.A."/>
            <person name="Sackton T.B."/>
            <person name="Larracuente A.M."/>
            <person name="Singh N.D."/>
            <person name="Abad J.P."/>
            <person name="Abt D.N."/>
            <person name="Adryan B."/>
            <person name="Aguade M."/>
            <person name="Akashi H."/>
            <person name="Anderson W.W."/>
            <person name="Aquadro C.F."/>
            <person name="Ardell D.H."/>
            <person name="Arguello R."/>
            <person name="Artieri C.G."/>
            <person name="Barbash D.A."/>
            <person name="Barker D."/>
            <person name="Barsanti P."/>
            <person name="Batterham P."/>
            <person name="Batzoglou S."/>
            <person name="Begun D."/>
            <person name="Bhutkar A."/>
            <person name="Blanco E."/>
            <person name="Bosak S.A."/>
            <person name="Bradley R.K."/>
            <person name="Brand A.D."/>
            <person name="Brent M.R."/>
            <person name="Brooks A.N."/>
            <person name="Brown R.H."/>
            <person name="Butlin R.K."/>
            <person name="Caggese C."/>
            <person name="Calvi B.R."/>
            <person name="Bernardo de Carvalho A."/>
            <person name="Caspi A."/>
            <person name="Castrezana S."/>
            <person name="Celniker S.E."/>
            <person name="Chang J.L."/>
            <person name="Chapple C."/>
            <person name="Chatterji S."/>
            <person name="Chinwalla A."/>
            <person name="Civetta A."/>
            <person name="Clifton S.W."/>
            <person name="Comeron J.M."/>
            <person name="Costello J.C."/>
            <person name="Coyne J.A."/>
            <person name="Daub J."/>
            <person name="David R.G."/>
            <person name="Delcher A.L."/>
            <person name="Delehaunty K."/>
            <person name="Do C.B."/>
            <person name="Ebling H."/>
            <person name="Edwards K."/>
            <person name="Eickbush T."/>
            <person name="Evans J.D."/>
            <person name="Filipski A."/>
            <person name="Findeiss S."/>
            <person name="Freyhult E."/>
            <person name="Fulton L."/>
            <person name="Fulton R."/>
            <person name="Garcia A.C."/>
            <person name="Gardiner A."/>
            <person name="Garfield D.A."/>
            <person name="Garvin B.E."/>
            <person name="Gibson G."/>
            <person name="Gilbert D."/>
            <person name="Gnerre S."/>
            <person name="Godfrey J."/>
            <person name="Good R."/>
            <person name="Gotea V."/>
            <person name="Gravely B."/>
            <person name="Greenberg A.J."/>
            <person name="Griffiths-Jones S."/>
            <person name="Gross S."/>
            <person name="Guigo R."/>
            <person name="Gustafson E.A."/>
            <person name="Haerty W."/>
            <person name="Hahn M.W."/>
            <person name="Halligan D.L."/>
            <person name="Halpern A.L."/>
            <person name="Halter G.M."/>
            <person name="Han M.V."/>
            <person name="Heger A."/>
            <person name="Hillier L."/>
            <person name="Hinrichs A.S."/>
            <person name="Holmes I."/>
            <person name="Hoskins R.A."/>
            <person name="Hubisz M.J."/>
            <person name="Hultmark D."/>
            <person name="Huntley M.A."/>
            <person name="Jaffe D.B."/>
            <person name="Jagadeeshan S."/>
            <person name="Jeck W.R."/>
            <person name="Johnson J."/>
            <person name="Jones C.D."/>
            <person name="Jordan W.C."/>
            <person name="Karpen G.H."/>
            <person name="Kataoka E."/>
            <person name="Keightley P.D."/>
            <person name="Kheradpour P."/>
            <person name="Kirkness E.F."/>
            <person name="Koerich L.B."/>
            <person name="Kristiansen K."/>
            <person name="Kudrna D."/>
            <person name="Kulathinal R.J."/>
            <person name="Kumar S."/>
            <person name="Kwok R."/>
            <person name="Lander E."/>
            <person name="Langley C.H."/>
            <person name="Lapoint R."/>
            <person name="Lazzaro B.P."/>
            <person name="Lee S.J."/>
            <person name="Levesque L."/>
            <person name="Li R."/>
            <person name="Lin C.F."/>
            <person name="Lin M.F."/>
            <person name="Lindblad-Toh K."/>
            <person name="Llopart A."/>
            <person name="Long M."/>
            <person name="Low L."/>
            <person name="Lozovsky E."/>
            <person name="Lu J."/>
            <person name="Luo M."/>
            <person name="Machado C.A."/>
            <person name="Makalowski W."/>
            <person name="Marzo M."/>
            <person name="Matsuda M."/>
            <person name="Matzkin L."/>
            <person name="McAllister B."/>
            <person name="McBride C.S."/>
            <person name="McKernan B."/>
            <person name="McKernan K."/>
            <person name="Mendez-Lago M."/>
            <person name="Minx P."/>
            <person name="Mollenhauer M.U."/>
            <person name="Montooth K."/>
            <person name="Mount S.M."/>
            <person name="Mu X."/>
            <person name="Myers E."/>
            <person name="Negre B."/>
            <person name="Newfeld S."/>
            <person name="Nielsen R."/>
            <person name="Noor M.A."/>
            <person name="O'Grady P."/>
            <person name="Pachter L."/>
            <person name="Papaceit M."/>
            <person name="Parisi M.J."/>
            <person name="Parisi M."/>
            <person name="Parts L."/>
            <person name="Pedersen J.S."/>
            <person name="Pesole G."/>
            <person name="Phillippy A.M."/>
            <person name="Ponting C.P."/>
            <person name="Pop M."/>
            <person name="Porcelli D."/>
            <person name="Powell J.R."/>
            <person name="Prohaska S."/>
            <person name="Pruitt K."/>
            <person name="Puig M."/>
            <person name="Quesneville H."/>
            <person name="Ram K.R."/>
            <person name="Rand D."/>
            <person name="Rasmussen M.D."/>
            <person name="Reed L.K."/>
            <person name="Reenan R."/>
            <person name="Reily A."/>
            <person name="Remington K.A."/>
            <person name="Rieger T.T."/>
            <person name="Ritchie M.G."/>
            <person name="Robin C."/>
            <person name="Rogers Y.H."/>
            <person name="Rohde C."/>
            <person name="Rozas J."/>
            <person name="Rubenfield M.J."/>
            <person name="Ruiz A."/>
            <person name="Russo S."/>
            <person name="Salzberg S.L."/>
            <person name="Sanchez-Gracia A."/>
            <person name="Saranga D.J."/>
            <person name="Sato H."/>
            <person name="Schaeffer S.W."/>
            <person name="Schatz M.C."/>
            <person name="Schlenke T."/>
            <person name="Schwartz R."/>
            <person name="Segarra C."/>
            <person name="Singh R.S."/>
            <person name="Sirot L."/>
            <person name="Sirota M."/>
            <person name="Sisneros N.B."/>
            <person name="Smith C.D."/>
            <person name="Smith T.F."/>
            <person name="Spieth J."/>
            <person name="Stage D.E."/>
            <person name="Stark A."/>
            <person name="Stephan W."/>
            <person name="Strausberg R.L."/>
            <person name="Strempel S."/>
            <person name="Sturgill D."/>
            <person name="Sutton G."/>
            <person name="Sutton G.G."/>
            <person name="Tao W."/>
            <person name="Teichmann S."/>
            <person name="Tobari Y.N."/>
            <person name="Tomimura Y."/>
            <person name="Tsolas J.M."/>
            <person name="Valente V.L."/>
            <person name="Venter E."/>
            <person name="Venter J.C."/>
            <person name="Vicario S."/>
            <person name="Vieira F.G."/>
            <person name="Vilella A.J."/>
            <person name="Villasante A."/>
            <person name="Walenz B."/>
            <person name="Wang J."/>
            <person name="Wasserman M."/>
            <person name="Watts T."/>
            <person name="Wilson D."/>
            <person name="Wilson R.K."/>
            <person name="Wing R.A."/>
            <person name="Wolfner M.F."/>
            <person name="Wong A."/>
            <person name="Wong G.K."/>
            <person name="Wu C.I."/>
            <person name="Wu G."/>
            <person name="Yamamoto D."/>
            <person name="Yang H.P."/>
            <person name="Yang S.P."/>
            <person name="Yorke J.A."/>
            <person name="Yoshida K."/>
            <person name="Zdobnov E."/>
            <person name="Zhang P."/>
            <person name="Zhang Y."/>
            <person name="Zimin A.V."/>
            <person name="Baldwin J."/>
            <person name="Abdouelleil A."/>
            <person name="Abdulkadir J."/>
            <person name="Abebe A."/>
            <person name="Abera B."/>
            <person name="Abreu J."/>
            <person name="Acer S.C."/>
            <person name="Aftuck L."/>
            <person name="Alexander A."/>
            <person name="An P."/>
            <person name="Anderson E."/>
            <person name="Anderson S."/>
            <person name="Arachi H."/>
            <person name="Azer M."/>
            <person name="Bachantsang P."/>
            <person name="Barry A."/>
            <person name="Bayul T."/>
            <person name="Berlin A."/>
            <person name="Bessette D."/>
            <person name="Bloom T."/>
            <person name="Blye J."/>
            <person name="Boguslavskiy L."/>
            <person name="Bonnet C."/>
            <person name="Boukhgalter B."/>
            <person name="Bourzgui I."/>
            <person name="Brown A."/>
            <person name="Cahill P."/>
            <person name="Channer S."/>
            <person name="Cheshatsang Y."/>
            <person name="Chuda L."/>
            <person name="Citroen M."/>
            <person name="Collymore A."/>
            <person name="Cooke P."/>
            <person name="Costello M."/>
            <person name="D'Aco K."/>
            <person name="Daza R."/>
            <person name="De Haan G."/>
            <person name="DeGray S."/>
            <person name="DeMaso C."/>
            <person name="Dhargay N."/>
            <person name="Dooley K."/>
            <person name="Dooley E."/>
            <person name="Doricent M."/>
            <person name="Dorje P."/>
            <person name="Dorjee K."/>
            <person name="Dupes A."/>
            <person name="Elong R."/>
            <person name="Falk J."/>
            <person name="Farina A."/>
            <person name="Faro S."/>
            <person name="Ferguson D."/>
            <person name="Fisher S."/>
            <person name="Foley C.D."/>
            <person name="Franke A."/>
            <person name="Friedrich D."/>
            <person name="Gadbois L."/>
            <person name="Gearin G."/>
            <person name="Gearin C.R."/>
            <person name="Giannoukos G."/>
            <person name="Goode T."/>
            <person name="Graham J."/>
            <person name="Grandbois E."/>
            <person name="Grewal S."/>
            <person name="Gyaltsen K."/>
            <person name="Hafez N."/>
            <person name="Hagos B."/>
            <person name="Hall J."/>
            <person name="Henson C."/>
            <person name="Hollinger A."/>
            <person name="Honan T."/>
            <person name="Huard M.D."/>
            <person name="Hughes L."/>
            <person name="Hurhula B."/>
            <person name="Husby M.E."/>
            <person name="Kamat A."/>
            <person name="Kanga B."/>
            <person name="Kashin S."/>
            <person name="Khazanovich D."/>
            <person name="Kisner P."/>
            <person name="Lance K."/>
            <person name="Lara M."/>
            <person name="Lee W."/>
            <person name="Lennon N."/>
            <person name="Letendre F."/>
            <person name="LeVine R."/>
            <person name="Lipovsky A."/>
            <person name="Liu X."/>
            <person name="Liu J."/>
            <person name="Liu S."/>
            <person name="Lokyitsang T."/>
            <person name="Lokyitsang Y."/>
            <person name="Lubonja R."/>
            <person name="Lui A."/>
            <person name="MacDonald P."/>
            <person name="Magnisalis V."/>
            <person name="Maru K."/>
            <person name="Matthews C."/>
            <person name="McCusker W."/>
            <person name="McDonough S."/>
            <person name="Mehta T."/>
            <person name="Meldrim J."/>
            <person name="Meneus L."/>
            <person name="Mihai O."/>
            <person name="Mihalev A."/>
            <person name="Mihova T."/>
            <person name="Mittelman R."/>
            <person name="Mlenga V."/>
            <person name="Montmayeur A."/>
            <person name="Mulrain L."/>
            <person name="Navidi A."/>
            <person name="Naylor J."/>
            <person name="Negash T."/>
            <person name="Nguyen T."/>
            <person name="Nguyen N."/>
            <person name="Nicol R."/>
            <person name="Norbu C."/>
            <person name="Norbu N."/>
            <person name="Novod N."/>
            <person name="O'Neill B."/>
            <person name="Osman S."/>
            <person name="Markiewicz E."/>
            <person name="Oyono O.L."/>
            <person name="Patti C."/>
            <person name="Phunkhang P."/>
            <person name="Pierre F."/>
            <person name="Priest M."/>
            <person name="Raghuraman S."/>
            <person name="Rege F."/>
            <person name="Reyes R."/>
            <person name="Rise C."/>
            <person name="Rogov P."/>
            <person name="Ross K."/>
            <person name="Ryan E."/>
            <person name="Settipalli S."/>
            <person name="Shea T."/>
            <person name="Sherpa N."/>
            <person name="Shi L."/>
            <person name="Shih D."/>
            <person name="Sparrow T."/>
            <person name="Spaulding J."/>
            <person name="Stalker J."/>
            <person name="Stange-Thomann N."/>
            <person name="Stavropoulos S."/>
            <person name="Stone C."/>
            <person name="Strader C."/>
            <person name="Tesfaye S."/>
            <person name="Thomson T."/>
            <person name="Thoulutsang Y."/>
            <person name="Thoulutsang D."/>
            <person name="Topham K."/>
            <person name="Topping I."/>
            <person name="Tsamla T."/>
            <person name="Vassiliev H."/>
            <person name="Vo A."/>
            <person name="Wangchuk T."/>
            <person name="Wangdi T."/>
            <person name="Weiand M."/>
            <person name="Wilkinson J."/>
            <person name="Wilson A."/>
            <person name="Yadav S."/>
            <person name="Young G."/>
            <person name="Yu Q."/>
            <person name="Zembek L."/>
            <person name="Zhong D."/>
            <person name="Zimmer A."/>
            <person name="Zwirko Z."/>
            <person name="Jaffe D.B."/>
            <person name="Alvarez P."/>
            <person name="Brockman W."/>
            <person name="Butler J."/>
            <person name="Chin C."/>
            <person name="Gnerre S."/>
            <person name="Grabherr M."/>
            <person name="Kleber M."/>
            <person name="Mauceli E."/>
            <person name="MacCallum I."/>
        </authorList>
    </citation>
    <scope>NUCLEOTIDE SEQUENCE [LARGE SCALE GENOMIC DNA]</scope>
    <source>
        <strain evidence="16">Tai18E2 / Tucson 14021-0261.01</strain>
    </source>
</reference>
<evidence type="ECO:0000256" key="4">
    <source>
        <dbReference type="ARBA" id="ARBA00022679"/>
    </source>
</evidence>
<dbReference type="KEGG" id="dya:Dyak_GE11736"/>
<keyword evidence="9" id="KW-0460">Magnesium</keyword>
<dbReference type="Gene3D" id="1.10.1410.40">
    <property type="match status" value="1"/>
</dbReference>
<evidence type="ECO:0000256" key="8">
    <source>
        <dbReference type="ARBA" id="ARBA00022840"/>
    </source>
</evidence>
<evidence type="ECO:0000256" key="10">
    <source>
        <dbReference type="ARBA" id="ARBA00023134"/>
    </source>
</evidence>
<evidence type="ECO:0000313" key="16">
    <source>
        <dbReference type="Proteomes" id="UP000002282"/>
    </source>
</evidence>
<feature type="domain" description="Mab-21-like nucleotidyltransferase" evidence="13">
    <location>
        <begin position="61"/>
        <end position="247"/>
    </location>
</feature>
<dbReference type="Proteomes" id="UP000002282">
    <property type="component" value="Chromosome 2R"/>
</dbReference>
<feature type="compositionally biased region" description="Basic and acidic residues" evidence="12">
    <location>
        <begin position="377"/>
        <end position="397"/>
    </location>
</feature>
<feature type="domain" description="Mab-21-like HhH/H2TH-like" evidence="14">
    <location>
        <begin position="252"/>
        <end position="345"/>
    </location>
</feature>
<evidence type="ECO:0000256" key="5">
    <source>
        <dbReference type="ARBA" id="ARBA00022695"/>
    </source>
</evidence>
<dbReference type="PhylomeDB" id="B4P6V3"/>
<dbReference type="OMA" id="ANLKSYH"/>
<feature type="compositionally biased region" description="Polar residues" evidence="12">
    <location>
        <begin position="490"/>
        <end position="505"/>
    </location>
</feature>
<keyword evidence="7" id="KW-0547">Nucleotide-binding</keyword>
<sequence length="520" mass="57969">MARNLEDSCNMANAKYVSINRDDREQYAAHFSALKDAVYSHWKGSGVLGKLLKGTTLGGGYGDKVKVSVPDEYDLVIHLVFPENDKIIVKADASKPGNVILDMSKVMEIIGNQAHNKPVFDLLQKIVNNKKQLLEDKLQSFLQGIMNQTLNKMCNQIEVQGKISKLTYKKCGPAHTIFVEGPCEYSVDFVPAIKLSAAQVILAPEQRKHFGGTLYWDAVPKPMKPAKCDNISFRASFYEAERRLLHGKQFLKSGIRLMKQNRNVKNKANLKSYHIKTVFLWQLIEKDASYWQKPVKDILIEMMSKLADSLALTPRKGRLPFFWDPKLDMFADLTDCQRIDMFNYLRKCEYTFRKADGNLNDDNENNVQNSFSSARNKGAENRPSDGQKKENTTKESKPASAEPTKSMKTKVAATPPAKASTKTSDAKTQLNEQKKPLAPATSNPKSKTPITADAKVSPAPSKANPNPSEQKVKSTPVKPNPKPNVQQQQANRSADQNRINPNANGAQPKADANSNSCQIS</sequence>
<comment type="cofactor">
    <cofactor evidence="2">
        <name>Mg(2+)</name>
        <dbReference type="ChEBI" id="CHEBI:18420"/>
    </cofactor>
</comment>
<dbReference type="GO" id="GO:0098586">
    <property type="term" value="P:cellular response to virus"/>
    <property type="evidence" value="ECO:0007669"/>
    <property type="project" value="EnsemblMetazoa"/>
</dbReference>
<reference evidence="15 16" key="2">
    <citation type="journal article" date="2007" name="PLoS Biol.">
        <title>Principles of genome evolution in the Drosophila melanogaster species group.</title>
        <authorList>
            <person name="Ranz J.M."/>
            <person name="Maurin D."/>
            <person name="Chan Y.S."/>
            <person name="von Grotthuss M."/>
            <person name="Hillier L.W."/>
            <person name="Roote J."/>
            <person name="Ashburner M."/>
            <person name="Bergman C.M."/>
        </authorList>
    </citation>
    <scope>NUCLEOTIDE SEQUENCE [LARGE SCALE GENOMIC DNA]</scope>
    <source>
        <strain evidence="16">Tai18E2 / Tucson 14021-0261.01</strain>
    </source>
</reference>